<dbReference type="Pfam" id="PF13193">
    <property type="entry name" value="AMP-binding_C"/>
    <property type="match status" value="1"/>
</dbReference>
<accession>A0AAE3W8L2</accession>
<dbReference type="Pfam" id="PF00501">
    <property type="entry name" value="AMP-binding"/>
    <property type="match status" value="1"/>
</dbReference>
<feature type="domain" description="AMP-binding enzyme C-terminal" evidence="4">
    <location>
        <begin position="400"/>
        <end position="472"/>
    </location>
</feature>
<dbReference type="InterPro" id="IPR042099">
    <property type="entry name" value="ANL_N_sf"/>
</dbReference>
<dbReference type="AlphaFoldDB" id="A0AAE3W8L2"/>
<proteinExistence type="inferred from homology"/>
<dbReference type="Proteomes" id="UP001240236">
    <property type="component" value="Unassembled WGS sequence"/>
</dbReference>
<keyword evidence="6" id="KW-1185">Reference proteome</keyword>
<evidence type="ECO:0000259" key="4">
    <source>
        <dbReference type="Pfam" id="PF13193"/>
    </source>
</evidence>
<comment type="similarity">
    <text evidence="1">Belongs to the ATP-dependent AMP-binding enzyme family.</text>
</comment>
<dbReference type="RefSeq" id="WP_307246550.1">
    <property type="nucleotide sequence ID" value="NZ_JAUSUZ010000001.1"/>
</dbReference>
<dbReference type="PROSITE" id="PS00455">
    <property type="entry name" value="AMP_BINDING"/>
    <property type="match status" value="1"/>
</dbReference>
<dbReference type="GO" id="GO:0004467">
    <property type="term" value="F:long-chain fatty acid-CoA ligase activity"/>
    <property type="evidence" value="ECO:0007669"/>
    <property type="project" value="UniProtKB-EC"/>
</dbReference>
<dbReference type="InterPro" id="IPR045851">
    <property type="entry name" value="AMP-bd_C_sf"/>
</dbReference>
<evidence type="ECO:0000313" key="5">
    <source>
        <dbReference type="EMBL" id="MDQ0370522.1"/>
    </source>
</evidence>
<dbReference type="InterPro" id="IPR000873">
    <property type="entry name" value="AMP-dep_synth/lig_dom"/>
</dbReference>
<protein>
    <submittedName>
        <fullName evidence="5">Long-chain acyl-CoA synthetase</fullName>
        <ecNumber evidence="5">6.2.1.3</ecNumber>
    </submittedName>
</protein>
<evidence type="ECO:0000256" key="2">
    <source>
        <dbReference type="ARBA" id="ARBA00022598"/>
    </source>
</evidence>
<dbReference type="SUPFAM" id="SSF56801">
    <property type="entry name" value="Acetyl-CoA synthetase-like"/>
    <property type="match status" value="1"/>
</dbReference>
<dbReference type="Gene3D" id="3.30.300.30">
    <property type="match status" value="1"/>
</dbReference>
<comment type="caution">
    <text evidence="5">The sequence shown here is derived from an EMBL/GenBank/DDBJ whole genome shotgun (WGS) entry which is preliminary data.</text>
</comment>
<gene>
    <name evidence="5" type="ORF">J2S42_007191</name>
</gene>
<reference evidence="5 6" key="1">
    <citation type="submission" date="2023-07" db="EMBL/GenBank/DDBJ databases">
        <title>Sequencing the genomes of 1000 actinobacteria strains.</title>
        <authorList>
            <person name="Klenk H.-P."/>
        </authorList>
    </citation>
    <scope>NUCLEOTIDE SEQUENCE [LARGE SCALE GENOMIC DNA]</scope>
    <source>
        <strain evidence="5 6">DSM 44709</strain>
    </source>
</reference>
<dbReference type="PANTHER" id="PTHR43201">
    <property type="entry name" value="ACYL-COA SYNTHETASE"/>
    <property type="match status" value="1"/>
</dbReference>
<dbReference type="EC" id="6.2.1.3" evidence="5"/>
<feature type="domain" description="AMP-dependent synthetase/ligase" evidence="3">
    <location>
        <begin position="7"/>
        <end position="352"/>
    </location>
</feature>
<dbReference type="InterPro" id="IPR020845">
    <property type="entry name" value="AMP-binding_CS"/>
</dbReference>
<evidence type="ECO:0000313" key="6">
    <source>
        <dbReference type="Proteomes" id="UP001240236"/>
    </source>
</evidence>
<dbReference type="PANTHER" id="PTHR43201:SF5">
    <property type="entry name" value="MEDIUM-CHAIN ACYL-COA LIGASE ACSF2, MITOCHONDRIAL"/>
    <property type="match status" value="1"/>
</dbReference>
<dbReference type="EMBL" id="JAUSUZ010000001">
    <property type="protein sequence ID" value="MDQ0370522.1"/>
    <property type="molecule type" value="Genomic_DNA"/>
</dbReference>
<name>A0AAE3W8L2_9ACTN</name>
<dbReference type="Gene3D" id="3.40.50.12780">
    <property type="entry name" value="N-terminal domain of ligase-like"/>
    <property type="match status" value="1"/>
</dbReference>
<evidence type="ECO:0000256" key="1">
    <source>
        <dbReference type="ARBA" id="ARBA00006432"/>
    </source>
</evidence>
<evidence type="ECO:0000259" key="3">
    <source>
        <dbReference type="Pfam" id="PF00501"/>
    </source>
</evidence>
<keyword evidence="2 5" id="KW-0436">Ligase</keyword>
<dbReference type="InterPro" id="IPR025110">
    <property type="entry name" value="AMP-bd_C"/>
</dbReference>
<dbReference type="GO" id="GO:0031956">
    <property type="term" value="F:medium-chain fatty acid-CoA ligase activity"/>
    <property type="evidence" value="ECO:0007669"/>
    <property type="project" value="TreeGrafter"/>
</dbReference>
<sequence>MNLARLFETAHEKHGEYPALRVEGTWHSSGRLFDRAVRFSAGLRALGVRPGDRVVVFMANCPEVVISYHAIWRAGAVVTPIVFLVTPAELRHMIDDSGAVAVITTAELLPKVQAAITGLDVPVVVDFAPHEEQPGPLVDRGADELAALLYTGGTTGRSKGVALTHANIDAASAASRAVSFVPGISRSVTALPLSHSYGMLVTVGTQQIPEPESSVLLRFFDAKAWLRAASEFRVQQAAVVPSMISMLLAEPLEDFDLSALRNVFSGAAPLPRAVAEEFVRRVPSAQILEGYGCTETAGILTSTPPGRARPGTVGLPVPGVSLRLVGFDDAPVPPGEPGEIVASGPNVMAAYWDGTRDFTPDGWLRTGDVGTIDDDGYLSIIDRKKDVIIRGGYNVYPRDVEEALIRHPAVTGCAVIGRPDNRLGEEVVAMVTVSSPVTADDLREYAKTVLAATKYPREIRIVDAIPLTSVGKVDRKRLRTGLTVDGAGPG</sequence>
<organism evidence="5 6">
    <name type="scientific">Catenuloplanes indicus</name>
    <dbReference type="NCBI Taxonomy" id="137267"/>
    <lineage>
        <taxon>Bacteria</taxon>
        <taxon>Bacillati</taxon>
        <taxon>Actinomycetota</taxon>
        <taxon>Actinomycetes</taxon>
        <taxon>Micromonosporales</taxon>
        <taxon>Micromonosporaceae</taxon>
        <taxon>Catenuloplanes</taxon>
    </lineage>
</organism>